<keyword evidence="1" id="KW-0472">Membrane</keyword>
<evidence type="ECO:0000313" key="3">
    <source>
        <dbReference type="Proteomes" id="UP000134568"/>
    </source>
</evidence>
<sequence>MLTCIISTFIITCISCNCCTVVLYCFFLDFFTFIKNNRTHAEHIAALQHTNLLTLLTPLLLLRWHPGQSGLKETRPQTCTSTVWLAEIVFQTWSINMKTKHLLTKFFRLGEVLFIWEGWELARARELGVQLGTDHWEGGVQTL</sequence>
<evidence type="ECO:0000313" key="2">
    <source>
        <dbReference type="EMBL" id="AGU62956.1"/>
    </source>
</evidence>
<dbReference type="EMBL" id="KF006988">
    <property type="protein sequence ID" value="AGU62956.1"/>
    <property type="molecule type" value="Genomic_DNA"/>
</dbReference>
<evidence type="ECO:0000256" key="1">
    <source>
        <dbReference type="SAM" id="Phobius"/>
    </source>
</evidence>
<dbReference type="KEGG" id="vg:16767981"/>
<organism evidence="2 3">
    <name type="scientific">Mustela putorius papillomavirus 1</name>
    <dbReference type="NCBI Taxonomy" id="2259540"/>
    <lineage>
        <taxon>Viruses</taxon>
        <taxon>Monodnaviria</taxon>
        <taxon>Shotokuvirae</taxon>
        <taxon>Cossaviricota</taxon>
        <taxon>Papovaviricetes</taxon>
        <taxon>Zurhausenvirales</taxon>
        <taxon>Papillomaviridae</taxon>
        <taxon>Firstpapillomavirinae</taxon>
        <taxon>Taupapillomavirus</taxon>
        <taxon>Taupapillomavirus 4</taxon>
    </lineage>
</organism>
<reference evidence="2 3" key="1">
    <citation type="journal article" date="2013" name="PLoS ONE">
        <title>Metagenomic analysis of the ferret fecal viral flora.</title>
        <authorList>
            <person name="Smits S.L."/>
            <person name="Raj V.S."/>
            <person name="Oduber M.D."/>
            <person name="Schapendonk C.M."/>
            <person name="Bodewes R."/>
            <person name="Provacia L."/>
            <person name="Stittelaar K.J."/>
            <person name="Osterhaus A.D."/>
            <person name="Haagmans B.L."/>
        </authorList>
    </citation>
    <scope>NUCLEOTIDE SEQUENCE [LARGE SCALE GENOMIC DNA]</scope>
    <source>
        <strain evidence="2">MpPV1</strain>
    </source>
</reference>
<protein>
    <submittedName>
        <fullName evidence="2">E5 protein</fullName>
    </submittedName>
</protein>
<dbReference type="GeneID" id="16767981"/>
<keyword evidence="3" id="KW-1185">Reference proteome</keyword>
<name>T1YCE4_9PAPI</name>
<keyword evidence="1" id="KW-1133">Transmembrane helix</keyword>
<feature type="transmembrane region" description="Helical" evidence="1">
    <location>
        <begin position="6"/>
        <end position="28"/>
    </location>
</feature>
<dbReference type="RefSeq" id="YP_008519313.1">
    <property type="nucleotide sequence ID" value="NC_022253.1"/>
</dbReference>
<keyword evidence="1" id="KW-0812">Transmembrane</keyword>
<proteinExistence type="predicted"/>
<dbReference type="Proteomes" id="UP000134568">
    <property type="component" value="Segment"/>
</dbReference>
<accession>T1YCE4</accession>